<protein>
    <submittedName>
        <fullName evidence="5">Amino acid ABC transporter substrate-binding protein, PAAT family</fullName>
    </submittedName>
</protein>
<keyword evidence="3" id="KW-0812">Transmembrane</keyword>
<sequence length="306" mass="33302">MAGADTKVRARAIISVHASLHGTLVLLMPRAVLIAFLISLTGCSPSEEQPVGSPVQVTLPSDKAQAKSRDEFTIVIAADPWCPHNCLTGSAREGYSIDMAREVFAAAGYDIEYLNVSWARAIQLAREGRIDAVAGAFTGDAPDFVFPQEPIGLSQTNLYTNAASQWKYQGIGSLKGQTLLAINGYSYSPELDAYIERNLNDPNYVWILSGPAPLDRAISLLDQRRADVFVEDELVMNWALQTQSNLPPPRNAGKFYQAPVFIAFSPTNPKAEELAKVLSDGTRELRQSGRLSEIMASYGLPLLSVD</sequence>
<keyword evidence="3" id="KW-0472">Membrane</keyword>
<evidence type="ECO:0000313" key="5">
    <source>
        <dbReference type="EMBL" id="SHK20288.1"/>
    </source>
</evidence>
<evidence type="ECO:0000256" key="3">
    <source>
        <dbReference type="SAM" id="Phobius"/>
    </source>
</evidence>
<feature type="transmembrane region" description="Helical" evidence="3">
    <location>
        <begin position="12"/>
        <end position="38"/>
    </location>
</feature>
<dbReference type="AlphaFoldDB" id="A0A1M6QJE2"/>
<dbReference type="EMBL" id="FRAQ01000001">
    <property type="protein sequence ID" value="SHK20288.1"/>
    <property type="molecule type" value="Genomic_DNA"/>
</dbReference>
<dbReference type="Gene3D" id="3.40.190.10">
    <property type="entry name" value="Periplasmic binding protein-like II"/>
    <property type="match status" value="2"/>
</dbReference>
<keyword evidence="2" id="KW-0732">Signal</keyword>
<comment type="similarity">
    <text evidence="1">Belongs to the bacterial solute-binding protein 3 family.</text>
</comment>
<keyword evidence="3" id="KW-1133">Transmembrane helix</keyword>
<dbReference type="Pfam" id="PF00497">
    <property type="entry name" value="SBP_bac_3"/>
    <property type="match status" value="1"/>
</dbReference>
<dbReference type="SUPFAM" id="SSF53850">
    <property type="entry name" value="Periplasmic binding protein-like II"/>
    <property type="match status" value="1"/>
</dbReference>
<keyword evidence="6" id="KW-1185">Reference proteome</keyword>
<dbReference type="STRING" id="564117.SAMN05216369_0949"/>
<gene>
    <name evidence="5" type="ORF">SAMN05216369_0949</name>
</gene>
<accession>A0A1M6QJE2</accession>
<reference evidence="6" key="1">
    <citation type="submission" date="2016-11" db="EMBL/GenBank/DDBJ databases">
        <authorList>
            <person name="Varghese N."/>
            <person name="Submissions S."/>
        </authorList>
    </citation>
    <scope>NUCLEOTIDE SEQUENCE [LARGE SCALE GENOMIC DNA]</scope>
    <source>
        <strain evidence="6">CGMCC 1.10835</strain>
    </source>
</reference>
<evidence type="ECO:0000256" key="1">
    <source>
        <dbReference type="ARBA" id="ARBA00010333"/>
    </source>
</evidence>
<proteinExistence type="inferred from homology"/>
<evidence type="ECO:0000313" key="6">
    <source>
        <dbReference type="Proteomes" id="UP000184497"/>
    </source>
</evidence>
<evidence type="ECO:0000256" key="2">
    <source>
        <dbReference type="ARBA" id="ARBA00022729"/>
    </source>
</evidence>
<organism evidence="5 6">
    <name type="scientific">Marinobacter antarcticus</name>
    <dbReference type="NCBI Taxonomy" id="564117"/>
    <lineage>
        <taxon>Bacteria</taxon>
        <taxon>Pseudomonadati</taxon>
        <taxon>Pseudomonadota</taxon>
        <taxon>Gammaproteobacteria</taxon>
        <taxon>Pseudomonadales</taxon>
        <taxon>Marinobacteraceae</taxon>
        <taxon>Marinobacter</taxon>
    </lineage>
</organism>
<dbReference type="Proteomes" id="UP000184497">
    <property type="component" value="Unassembled WGS sequence"/>
</dbReference>
<feature type="domain" description="Solute-binding protein family 3/N-terminal" evidence="4">
    <location>
        <begin position="73"/>
        <end position="302"/>
    </location>
</feature>
<dbReference type="PANTHER" id="PTHR35936:SF25">
    <property type="entry name" value="ABC TRANSPORTER SUBSTRATE-BINDING PROTEIN"/>
    <property type="match status" value="1"/>
</dbReference>
<dbReference type="InterPro" id="IPR001638">
    <property type="entry name" value="Solute-binding_3/MltF_N"/>
</dbReference>
<name>A0A1M6QJE2_9GAMM</name>
<dbReference type="PANTHER" id="PTHR35936">
    <property type="entry name" value="MEMBRANE-BOUND LYTIC MUREIN TRANSGLYCOSYLASE F"/>
    <property type="match status" value="1"/>
</dbReference>
<dbReference type="SMART" id="SM00062">
    <property type="entry name" value="PBPb"/>
    <property type="match status" value="1"/>
</dbReference>
<evidence type="ECO:0000259" key="4">
    <source>
        <dbReference type="SMART" id="SM00062"/>
    </source>
</evidence>